<dbReference type="EnsemblPlants" id="HORVU.MOREX.r3.7HG0743220.1">
    <property type="protein sequence ID" value="HORVU.MOREX.r3.7HG0743220.1.CDS1"/>
    <property type="gene ID" value="HORVU.MOREX.r3.7HG0743220"/>
</dbReference>
<proteinExistence type="predicted"/>
<dbReference type="PROSITE" id="PS50181">
    <property type="entry name" value="FBOX"/>
    <property type="match status" value="1"/>
</dbReference>
<dbReference type="Gene3D" id="1.20.1280.50">
    <property type="match status" value="1"/>
</dbReference>
<organism evidence="2 3">
    <name type="scientific">Hordeum vulgare subsp. vulgare</name>
    <name type="common">Domesticated barley</name>
    <dbReference type="NCBI Taxonomy" id="112509"/>
    <lineage>
        <taxon>Eukaryota</taxon>
        <taxon>Viridiplantae</taxon>
        <taxon>Streptophyta</taxon>
        <taxon>Embryophyta</taxon>
        <taxon>Tracheophyta</taxon>
        <taxon>Spermatophyta</taxon>
        <taxon>Magnoliopsida</taxon>
        <taxon>Liliopsida</taxon>
        <taxon>Poales</taxon>
        <taxon>Poaceae</taxon>
        <taxon>BOP clade</taxon>
        <taxon>Pooideae</taxon>
        <taxon>Triticodae</taxon>
        <taxon>Triticeae</taxon>
        <taxon>Hordeinae</taxon>
        <taxon>Hordeum</taxon>
    </lineage>
</organism>
<dbReference type="Gramene" id="HORVU.MOREX.r3.7HG0743220.1">
    <property type="protein sequence ID" value="HORVU.MOREX.r3.7HG0743220.1.CDS1"/>
    <property type="gene ID" value="HORVU.MOREX.r3.7HG0743220"/>
</dbReference>
<keyword evidence="3" id="KW-1185">Reference proteome</keyword>
<dbReference type="InterPro" id="IPR001810">
    <property type="entry name" value="F-box_dom"/>
</dbReference>
<evidence type="ECO:0000313" key="2">
    <source>
        <dbReference type="EnsemblPlants" id="HORVU.MOREX.r3.7HG0743220.1.CDS1"/>
    </source>
</evidence>
<reference evidence="2" key="3">
    <citation type="submission" date="2022-01" db="UniProtKB">
        <authorList>
            <consortium name="EnsemblPlants"/>
        </authorList>
    </citation>
    <scope>IDENTIFICATION</scope>
    <source>
        <strain evidence="2">subsp. vulgare</strain>
    </source>
</reference>
<evidence type="ECO:0000259" key="1">
    <source>
        <dbReference type="PROSITE" id="PS50181"/>
    </source>
</evidence>
<evidence type="ECO:0000313" key="3">
    <source>
        <dbReference type="Proteomes" id="UP000011116"/>
    </source>
</evidence>
<feature type="domain" description="F-box" evidence="1">
    <location>
        <begin position="7"/>
        <end position="54"/>
    </location>
</feature>
<dbReference type="SMART" id="SM00256">
    <property type="entry name" value="FBOX"/>
    <property type="match status" value="1"/>
</dbReference>
<dbReference type="PANTHER" id="PTHR35828">
    <property type="entry name" value="OS08G0203800 PROTEIN-RELATED"/>
    <property type="match status" value="1"/>
</dbReference>
<accession>A0A8I7BFL4</accession>
<dbReference type="AlphaFoldDB" id="A0A8I7BFL4"/>
<dbReference type="Proteomes" id="UP000011116">
    <property type="component" value="Chromosome 7H"/>
</dbReference>
<dbReference type="InterPro" id="IPR036047">
    <property type="entry name" value="F-box-like_dom_sf"/>
</dbReference>
<reference evidence="2" key="2">
    <citation type="submission" date="2020-10" db="EMBL/GenBank/DDBJ databases">
        <authorList>
            <person name="Scholz U."/>
            <person name="Mascher M."/>
            <person name="Fiebig A."/>
        </authorList>
    </citation>
    <scope>NUCLEOTIDE SEQUENCE [LARGE SCALE GENOMIC DNA]</scope>
    <source>
        <strain evidence="2">cv. Morex</strain>
    </source>
</reference>
<dbReference type="PANTHER" id="PTHR35828:SF43">
    <property type="entry name" value="F-BOX DOMAIN-CONTAINING PROTEIN"/>
    <property type="match status" value="1"/>
</dbReference>
<dbReference type="Pfam" id="PF12937">
    <property type="entry name" value="F-box-like"/>
    <property type="match status" value="1"/>
</dbReference>
<reference evidence="3" key="1">
    <citation type="journal article" date="2012" name="Nature">
        <title>A physical, genetic and functional sequence assembly of the barley genome.</title>
        <authorList>
            <consortium name="The International Barley Genome Sequencing Consortium"/>
            <person name="Mayer K.F."/>
            <person name="Waugh R."/>
            <person name="Brown J.W."/>
            <person name="Schulman A."/>
            <person name="Langridge P."/>
            <person name="Platzer M."/>
            <person name="Fincher G.B."/>
            <person name="Muehlbauer G.J."/>
            <person name="Sato K."/>
            <person name="Close T.J."/>
            <person name="Wise R.P."/>
            <person name="Stein N."/>
        </authorList>
    </citation>
    <scope>NUCLEOTIDE SEQUENCE [LARGE SCALE GENOMIC DNA]</scope>
    <source>
        <strain evidence="3">cv. Morex</strain>
    </source>
</reference>
<sequence length="427" mass="47616">MEETAAATGVTSLPEDAIREILVRLEDAPTLFRCAVTCRQWCRLVSDASFLRRCWPDDQATWSTFLAGFFALKRLDRTDPTFVPGVATFATFFVPTPWSVFGPSSRRRSLSSFFPDIDPCIFDHALPLAARRGLLLVRIGVHGDSGYQYRLAACNLLAAACDVLPALLTDGLDFGRSGYAILTAADCSPDKQHLSSAAPGYSTLFKVLVLGIMYPNLNLYTYSSSEGGWSKPTQITTFGPYGEIRDCKHLDVVVSRRKAHWRVGSWPAYYFLDVDAETDHISRRTITSSSNYSRAYGEPQLRVTANGTLSVLFRSMSRAGLEIYTLEDDEKSGNGATITWLSAGTIVLKPPRHMKRTQTPTFLRLLGEKSGTMLLKDWQKQIFMADLETGVTEKLTGCFDGLNRHKLILMEMDWLVLFVSRLGKWLG</sequence>
<protein>
    <recommendedName>
        <fullName evidence="1">F-box domain-containing protein</fullName>
    </recommendedName>
</protein>
<dbReference type="SUPFAM" id="SSF81383">
    <property type="entry name" value="F-box domain"/>
    <property type="match status" value="1"/>
</dbReference>
<name>A0A8I7BFL4_HORVV</name>